<dbReference type="Proteomes" id="UP000187203">
    <property type="component" value="Unassembled WGS sequence"/>
</dbReference>
<name>A0A1R3H392_9ROSI</name>
<evidence type="ECO:0000313" key="2">
    <source>
        <dbReference type="Proteomes" id="UP000187203"/>
    </source>
</evidence>
<dbReference type="EMBL" id="AWUE01020876">
    <property type="protein sequence ID" value="OMO64797.1"/>
    <property type="molecule type" value="Genomic_DNA"/>
</dbReference>
<protein>
    <submittedName>
        <fullName evidence="1">Uncharacterized protein</fullName>
    </submittedName>
</protein>
<evidence type="ECO:0000313" key="1">
    <source>
        <dbReference type="EMBL" id="OMO64797.1"/>
    </source>
</evidence>
<comment type="caution">
    <text evidence="1">The sequence shown here is derived from an EMBL/GenBank/DDBJ whole genome shotgun (WGS) entry which is preliminary data.</text>
</comment>
<accession>A0A1R3H392</accession>
<dbReference type="AlphaFoldDB" id="A0A1R3H392"/>
<organism evidence="1 2">
    <name type="scientific">Corchorus olitorius</name>
    <dbReference type="NCBI Taxonomy" id="93759"/>
    <lineage>
        <taxon>Eukaryota</taxon>
        <taxon>Viridiplantae</taxon>
        <taxon>Streptophyta</taxon>
        <taxon>Embryophyta</taxon>
        <taxon>Tracheophyta</taxon>
        <taxon>Spermatophyta</taxon>
        <taxon>Magnoliopsida</taxon>
        <taxon>eudicotyledons</taxon>
        <taxon>Gunneridae</taxon>
        <taxon>Pentapetalae</taxon>
        <taxon>rosids</taxon>
        <taxon>malvids</taxon>
        <taxon>Malvales</taxon>
        <taxon>Malvaceae</taxon>
        <taxon>Grewioideae</taxon>
        <taxon>Apeibeae</taxon>
        <taxon>Corchorus</taxon>
    </lineage>
</organism>
<gene>
    <name evidence="1" type="ORF">COLO4_31835</name>
</gene>
<reference evidence="2" key="1">
    <citation type="submission" date="2013-09" db="EMBL/GenBank/DDBJ databases">
        <title>Corchorus olitorius genome sequencing.</title>
        <authorList>
            <person name="Alam M."/>
            <person name="Haque M.S."/>
            <person name="Islam M.S."/>
            <person name="Emdad E.M."/>
            <person name="Islam M.M."/>
            <person name="Ahmed B."/>
            <person name="Halim A."/>
            <person name="Hossen Q.M.M."/>
            <person name="Hossain M.Z."/>
            <person name="Ahmed R."/>
            <person name="Khan M.M."/>
            <person name="Islam R."/>
            <person name="Rashid M.M."/>
            <person name="Khan S.A."/>
            <person name="Rahman M.S."/>
            <person name="Alam M."/>
            <person name="Yahiya A.S."/>
            <person name="Khan M.S."/>
            <person name="Azam M.S."/>
            <person name="Haque T."/>
            <person name="Lashkar M.Z.H."/>
            <person name="Akhand A.I."/>
            <person name="Morshed G."/>
            <person name="Roy S."/>
            <person name="Uddin K.S."/>
            <person name="Rabeya T."/>
            <person name="Hossain A.S."/>
            <person name="Chowdhury A."/>
            <person name="Snigdha A.R."/>
            <person name="Mortoza M.S."/>
            <person name="Matin S.A."/>
            <person name="Hoque S.M.E."/>
            <person name="Islam M.K."/>
            <person name="Roy D.K."/>
            <person name="Haider R."/>
            <person name="Moosa M.M."/>
            <person name="Elias S.M."/>
            <person name="Hasan A.M."/>
            <person name="Jahan S."/>
            <person name="Shafiuddin M."/>
            <person name="Mahmood N."/>
            <person name="Shommy N.S."/>
        </authorList>
    </citation>
    <scope>NUCLEOTIDE SEQUENCE [LARGE SCALE GENOMIC DNA]</scope>
    <source>
        <strain evidence="2">cv. O-4</strain>
    </source>
</reference>
<keyword evidence="2" id="KW-1185">Reference proteome</keyword>
<sequence length="33" mass="4029">MQQWKKKQPFKFTRIRVLDGPKPVLSSTRSHFR</sequence>
<proteinExistence type="predicted"/>